<evidence type="ECO:0000313" key="2">
    <source>
        <dbReference type="Proteomes" id="UP000253664"/>
    </source>
</evidence>
<comment type="caution">
    <text evidence="1">The sequence shown here is derived from an EMBL/GenBank/DDBJ whole genome shotgun (WGS) entry which is preliminary data.</text>
</comment>
<dbReference type="Proteomes" id="UP000253664">
    <property type="component" value="Unassembled WGS sequence"/>
</dbReference>
<keyword evidence="2" id="KW-1185">Reference proteome</keyword>
<proteinExistence type="predicted"/>
<name>A0A367LMR3_9HYPO</name>
<dbReference type="EMBL" id="LKCN02000002">
    <property type="protein sequence ID" value="RCI15677.1"/>
    <property type="molecule type" value="Genomic_DNA"/>
</dbReference>
<evidence type="ECO:0000313" key="1">
    <source>
        <dbReference type="EMBL" id="RCI15677.1"/>
    </source>
</evidence>
<dbReference type="AlphaFoldDB" id="A0A367LMR3"/>
<gene>
    <name evidence="1" type="ORF">L249_3504</name>
</gene>
<protein>
    <submittedName>
        <fullName evidence="1">Uncharacterized protein</fullName>
    </submittedName>
</protein>
<reference evidence="1 2" key="1">
    <citation type="journal article" date="2015" name="BMC Genomics">
        <title>Insights from the genome of Ophiocordyceps polyrhachis-furcata to pathogenicity and host specificity in insect fungi.</title>
        <authorList>
            <person name="Wichadakul D."/>
            <person name="Kobmoo N."/>
            <person name="Ingsriswang S."/>
            <person name="Tangphatsornruang S."/>
            <person name="Chantasingh D."/>
            <person name="Luangsa-ard J.J."/>
            <person name="Eurwilaichitr L."/>
        </authorList>
    </citation>
    <scope>NUCLEOTIDE SEQUENCE [LARGE SCALE GENOMIC DNA]</scope>
    <source>
        <strain evidence="1 2">BCC 54312</strain>
    </source>
</reference>
<organism evidence="1 2">
    <name type="scientific">Ophiocordyceps polyrhachis-furcata BCC 54312</name>
    <dbReference type="NCBI Taxonomy" id="1330021"/>
    <lineage>
        <taxon>Eukaryota</taxon>
        <taxon>Fungi</taxon>
        <taxon>Dikarya</taxon>
        <taxon>Ascomycota</taxon>
        <taxon>Pezizomycotina</taxon>
        <taxon>Sordariomycetes</taxon>
        <taxon>Hypocreomycetidae</taxon>
        <taxon>Hypocreales</taxon>
        <taxon>Ophiocordycipitaceae</taxon>
        <taxon>Ophiocordyceps</taxon>
    </lineage>
</organism>
<accession>A0A367LMR3</accession>
<sequence>LTSNKAITSIVMHNDKQPALRVYIPHPIRSSSAVSAFSVSETHGRIYPFLLPSHESRRAESNRVIHPFVSNPS</sequence>
<feature type="non-terminal residue" evidence="1">
    <location>
        <position position="1"/>
    </location>
</feature>